<feature type="compositionally biased region" description="Basic and acidic residues" evidence="1">
    <location>
        <begin position="160"/>
        <end position="170"/>
    </location>
</feature>
<feature type="compositionally biased region" description="Basic residues" evidence="1">
    <location>
        <begin position="205"/>
        <end position="218"/>
    </location>
</feature>
<reference evidence="3" key="1">
    <citation type="submission" date="2024-02" db="UniProtKB">
        <authorList>
            <consortium name="WormBaseParasite"/>
        </authorList>
    </citation>
    <scope>IDENTIFICATION</scope>
</reference>
<dbReference type="AlphaFoldDB" id="A0AAF3F2P7"/>
<accession>A0AAF3F2P7</accession>
<organism evidence="2 3">
    <name type="scientific">Mesorhabditis belari</name>
    <dbReference type="NCBI Taxonomy" id="2138241"/>
    <lineage>
        <taxon>Eukaryota</taxon>
        <taxon>Metazoa</taxon>
        <taxon>Ecdysozoa</taxon>
        <taxon>Nematoda</taxon>
        <taxon>Chromadorea</taxon>
        <taxon>Rhabditida</taxon>
        <taxon>Rhabditina</taxon>
        <taxon>Rhabditomorpha</taxon>
        <taxon>Rhabditoidea</taxon>
        <taxon>Rhabditidae</taxon>
        <taxon>Mesorhabditinae</taxon>
        <taxon>Mesorhabditis</taxon>
    </lineage>
</organism>
<proteinExistence type="predicted"/>
<dbReference type="Proteomes" id="UP000887575">
    <property type="component" value="Unassembled WGS sequence"/>
</dbReference>
<feature type="compositionally biased region" description="Basic and acidic residues" evidence="1">
    <location>
        <begin position="59"/>
        <end position="72"/>
    </location>
</feature>
<feature type="compositionally biased region" description="Polar residues" evidence="1">
    <location>
        <begin position="123"/>
        <end position="138"/>
    </location>
</feature>
<evidence type="ECO:0000313" key="2">
    <source>
        <dbReference type="Proteomes" id="UP000887575"/>
    </source>
</evidence>
<evidence type="ECO:0000313" key="3">
    <source>
        <dbReference type="WBParaSite" id="MBELARI_LOCUS20825"/>
    </source>
</evidence>
<dbReference type="WBParaSite" id="MBELARI_LOCUS20825">
    <property type="protein sequence ID" value="MBELARI_LOCUS20825"/>
    <property type="gene ID" value="MBELARI_LOCUS20825"/>
</dbReference>
<feature type="region of interest" description="Disordered" evidence="1">
    <location>
        <begin position="59"/>
        <end position="84"/>
    </location>
</feature>
<feature type="compositionally biased region" description="Polar residues" evidence="1">
    <location>
        <begin position="150"/>
        <end position="159"/>
    </location>
</feature>
<sequence>MTTDGSPYMIKNKEMVTKEKKMMRKNRTGSMPPPVQLAKVQRNVNSDVPTPYEIRQMMEKRFENEDFSREISSETEEETDKLQTKLNDIEESIHQVERRLLFNPQLTIPFTKQAQIHYKKRSSTLTENSNSSQETSPKSRAKFFRKKAENLSNSQTTLESEVKKNLERKRALTAQLSSSSEDSGIGRRLSLDGENDGEQGNGEKQKKKKEKTKSLVKKFTTRARSRSLGFLFGEFLEL</sequence>
<evidence type="ECO:0000256" key="1">
    <source>
        <dbReference type="SAM" id="MobiDB-lite"/>
    </source>
</evidence>
<keyword evidence="2" id="KW-1185">Reference proteome</keyword>
<name>A0AAF3F2P7_9BILA</name>
<feature type="region of interest" description="Disordered" evidence="1">
    <location>
        <begin position="119"/>
        <end position="218"/>
    </location>
</feature>
<protein>
    <submittedName>
        <fullName evidence="3">Uncharacterized protein</fullName>
    </submittedName>
</protein>